<gene>
    <name evidence="2" type="ORF">D777_00306</name>
</gene>
<reference evidence="2 3" key="1">
    <citation type="submission" date="2012-12" db="EMBL/GenBank/DDBJ databases">
        <title>Genome assembly of Marinobacter sp. AK21.</title>
        <authorList>
            <person name="Khatri I."/>
            <person name="Kumar R."/>
            <person name="Vaidya B."/>
            <person name="Subramanian S."/>
            <person name="Pinnaka A."/>
        </authorList>
    </citation>
    <scope>NUCLEOTIDE SEQUENCE [LARGE SCALE GENOMIC DNA]</scope>
    <source>
        <strain evidence="2 3">AK21</strain>
    </source>
</reference>
<dbReference type="RefSeq" id="WP_051669173.1">
    <property type="nucleotide sequence ID" value="NZ_ANIE01000010.1"/>
</dbReference>
<name>A0A072MX07_9GAMM</name>
<dbReference type="STRING" id="1137280.D777_00306"/>
<keyword evidence="1" id="KW-1133">Transmembrane helix</keyword>
<evidence type="ECO:0008006" key="4">
    <source>
        <dbReference type="Google" id="ProtNLM"/>
    </source>
</evidence>
<keyword evidence="1" id="KW-0472">Membrane</keyword>
<feature type="transmembrane region" description="Helical" evidence="1">
    <location>
        <begin position="20"/>
        <end position="38"/>
    </location>
</feature>
<protein>
    <recommendedName>
        <fullName evidence="4">MSHA biogenesis protein MshF</fullName>
    </recommendedName>
</protein>
<accession>A0A072MX07</accession>
<evidence type="ECO:0000256" key="1">
    <source>
        <dbReference type="SAM" id="Phobius"/>
    </source>
</evidence>
<dbReference type="EMBL" id="ANIE01000010">
    <property type="protein sequence ID" value="KEF29801.1"/>
    <property type="molecule type" value="Genomic_DNA"/>
</dbReference>
<keyword evidence="3" id="KW-1185">Reference proteome</keyword>
<dbReference type="OrthoDB" id="6368324at2"/>
<organism evidence="2 3">
    <name type="scientific">Marinobacter nitratireducens</name>
    <dbReference type="NCBI Taxonomy" id="1137280"/>
    <lineage>
        <taxon>Bacteria</taxon>
        <taxon>Pseudomonadati</taxon>
        <taxon>Pseudomonadota</taxon>
        <taxon>Gammaproteobacteria</taxon>
        <taxon>Pseudomonadales</taxon>
        <taxon>Marinobacteraceae</taxon>
        <taxon>Marinobacter</taxon>
    </lineage>
</organism>
<evidence type="ECO:0000313" key="3">
    <source>
        <dbReference type="Proteomes" id="UP000035057"/>
    </source>
</evidence>
<dbReference type="AlphaFoldDB" id="A0A072MX07"/>
<keyword evidence="1" id="KW-0812">Transmembrane</keyword>
<sequence length="184" mass="20521">MKRRLYSSADDMTNARRVRLFFAVTVLAVFSWFLLDTLDREARKMEEQAANLVMAQLRSALVIKGAEILLARDVSLSSYEGRNPFVLLEHHWPNYQGGCEGSLPEPGFWCFRETEPDVVGQSPVGQVVYRSRSQIKVAGRLAEPGELLAWTVEVAFSDRNHNGLRDPGERSTGLILVAKSAIGA</sequence>
<dbReference type="Proteomes" id="UP000035057">
    <property type="component" value="Unassembled WGS sequence"/>
</dbReference>
<comment type="caution">
    <text evidence="2">The sequence shown here is derived from an EMBL/GenBank/DDBJ whole genome shotgun (WGS) entry which is preliminary data.</text>
</comment>
<proteinExistence type="predicted"/>
<evidence type="ECO:0000313" key="2">
    <source>
        <dbReference type="EMBL" id="KEF29801.1"/>
    </source>
</evidence>
<dbReference type="PATRIC" id="fig|1137280.3.peg.3455"/>